<keyword evidence="2" id="KW-0496">Mitochondrion</keyword>
<dbReference type="Proteomes" id="UP000039324">
    <property type="component" value="Unassembled WGS sequence"/>
</dbReference>
<dbReference type="EMBL" id="OVEO01000002">
    <property type="protein sequence ID" value="SPQ93931.1"/>
    <property type="molecule type" value="Genomic_DNA"/>
</dbReference>
<name>A0A0G4IZ23_PLABS</name>
<reference evidence="1 3" key="1">
    <citation type="submission" date="2015-02" db="EMBL/GenBank/DDBJ databases">
        <authorList>
            <person name="Chooi Y.-H."/>
        </authorList>
    </citation>
    <scope>NUCLEOTIDE SEQUENCE [LARGE SCALE GENOMIC DNA]</scope>
    <source>
        <strain evidence="1">E3</strain>
    </source>
</reference>
<proteinExistence type="predicted"/>
<evidence type="ECO:0000313" key="4">
    <source>
        <dbReference type="Proteomes" id="UP000290189"/>
    </source>
</evidence>
<gene>
    <name evidence="1" type="ORF">PBRA_001629</name>
    <name evidence="2" type="ORF">PLBR_LOCUS1146</name>
</gene>
<dbReference type="Proteomes" id="UP000290189">
    <property type="component" value="Unassembled WGS sequence"/>
</dbReference>
<evidence type="ECO:0000313" key="3">
    <source>
        <dbReference type="Proteomes" id="UP000039324"/>
    </source>
</evidence>
<dbReference type="AlphaFoldDB" id="A0A0G4IZ23"/>
<keyword evidence="3" id="KW-1185">Reference proteome</keyword>
<reference evidence="2 4" key="2">
    <citation type="submission" date="2018-03" db="EMBL/GenBank/DDBJ databases">
        <authorList>
            <person name="Fogelqvist J."/>
        </authorList>
    </citation>
    <scope>NUCLEOTIDE SEQUENCE [LARGE SCALE GENOMIC DNA]</scope>
</reference>
<protein>
    <submittedName>
        <fullName evidence="1">Uncharacterized protein</fullName>
    </submittedName>
</protein>
<sequence>MDKVQTRRHVRRRRRIQDLLRRAVVTRAARPDRGIGATASPLFPCPQEIPDDVVAFIMQGHRMFRPELIHEALYRGDGDIDPGMLLFYEEFLTQAQIDILRRDLMAYAASVPDDVFGLDPNRYPQIRPGQVIKFDNPIGKPVFVFASRVEDDRVPAAKLAVCVDATGPHSRYDFVLDDAALALWGYTAAEMELLQRAHFKNPRDRRPGQKQWMSFFMSLFSPASASVIATVNLCSRYFLACNLAFEVEIRRRDGRVIPTYCITSSFVHNFYAHLSVTSLRPRPLTSVANRMSTIDTAVFSISLARRRRHRSEEEDDNASCGTAESCSV</sequence>
<accession>A0A0G4IZ23</accession>
<evidence type="ECO:0000313" key="1">
    <source>
        <dbReference type="EMBL" id="CEP00575.1"/>
    </source>
</evidence>
<evidence type="ECO:0000313" key="2">
    <source>
        <dbReference type="EMBL" id="SPQ93931.1"/>
    </source>
</evidence>
<dbReference type="EMBL" id="CDSF01000101">
    <property type="protein sequence ID" value="CEP00575.1"/>
    <property type="molecule type" value="Genomic_DNA"/>
</dbReference>
<geneLocation type="mitochondrion" evidence="2"/>
<organism evidence="1 3">
    <name type="scientific">Plasmodiophora brassicae</name>
    <name type="common">Clubroot disease agent</name>
    <dbReference type="NCBI Taxonomy" id="37360"/>
    <lineage>
        <taxon>Eukaryota</taxon>
        <taxon>Sar</taxon>
        <taxon>Rhizaria</taxon>
        <taxon>Endomyxa</taxon>
        <taxon>Phytomyxea</taxon>
        <taxon>Plasmodiophorida</taxon>
        <taxon>Plasmodiophoridae</taxon>
        <taxon>Plasmodiophora</taxon>
    </lineage>
</organism>